<dbReference type="OrthoDB" id="1600564at2759"/>
<dbReference type="SUPFAM" id="SSF52266">
    <property type="entry name" value="SGNH hydrolase"/>
    <property type="match status" value="1"/>
</dbReference>
<keyword evidence="4" id="KW-1185">Reference proteome</keyword>
<dbReference type="PANTHER" id="PTHR45648:SF22">
    <property type="entry name" value="GDSL LIPASE_ACYLHYDROLASE FAMILY PROTEIN (AFU_ORTHOLOGUE AFUA_4G14700)"/>
    <property type="match status" value="1"/>
</dbReference>
<evidence type="ECO:0000313" key="3">
    <source>
        <dbReference type="EMBL" id="KAF3764666.1"/>
    </source>
</evidence>
<protein>
    <submittedName>
        <fullName evidence="3">Carbohydrate-binding module family 1</fullName>
    </submittedName>
</protein>
<name>A0A9P4Y172_CRYP1</name>
<dbReference type="GeneID" id="63842503"/>
<dbReference type="Gene3D" id="3.40.50.1110">
    <property type="entry name" value="SGNH hydrolase"/>
    <property type="match status" value="1"/>
</dbReference>
<reference evidence="3" key="1">
    <citation type="journal article" date="2020" name="Phytopathology">
        <title>Genome sequence of the chestnut blight fungus Cryphonectria parasitica EP155: A fundamental resource for an archetypical invasive plant pathogen.</title>
        <authorList>
            <person name="Crouch J.A."/>
            <person name="Dawe A."/>
            <person name="Aerts A."/>
            <person name="Barry K."/>
            <person name="Churchill A.C.L."/>
            <person name="Grimwood J."/>
            <person name="Hillman B."/>
            <person name="Milgroom M.G."/>
            <person name="Pangilinan J."/>
            <person name="Smith M."/>
            <person name="Salamov A."/>
            <person name="Schmutz J."/>
            <person name="Yadav J."/>
            <person name="Grigoriev I.V."/>
            <person name="Nuss D."/>
        </authorList>
    </citation>
    <scope>NUCLEOTIDE SEQUENCE</scope>
    <source>
        <strain evidence="3">EP155</strain>
    </source>
</reference>
<dbReference type="AlphaFoldDB" id="A0A9P4Y172"/>
<keyword evidence="2" id="KW-0732">Signal</keyword>
<dbReference type="EMBL" id="MU032348">
    <property type="protein sequence ID" value="KAF3764666.1"/>
    <property type="molecule type" value="Genomic_DNA"/>
</dbReference>
<dbReference type="RefSeq" id="XP_040775627.1">
    <property type="nucleotide sequence ID" value="XM_040925374.1"/>
</dbReference>
<comment type="caution">
    <text evidence="3">The sequence shown here is derived from an EMBL/GenBank/DDBJ whole genome shotgun (WGS) entry which is preliminary data.</text>
</comment>
<dbReference type="GO" id="GO:0030248">
    <property type="term" value="F:cellulose binding"/>
    <property type="evidence" value="ECO:0007669"/>
    <property type="project" value="InterPro"/>
</dbReference>
<dbReference type="SUPFAM" id="SSF57180">
    <property type="entry name" value="Cellulose-binding domain"/>
    <property type="match status" value="1"/>
</dbReference>
<evidence type="ECO:0000256" key="1">
    <source>
        <dbReference type="ARBA" id="ARBA00022801"/>
    </source>
</evidence>
<dbReference type="InterPro" id="IPR036514">
    <property type="entry name" value="SGNH_hydro_sf"/>
</dbReference>
<dbReference type="GO" id="GO:0016788">
    <property type="term" value="F:hydrolase activity, acting on ester bonds"/>
    <property type="evidence" value="ECO:0007669"/>
    <property type="project" value="InterPro"/>
</dbReference>
<sequence>MSPINNFLKIAIITISCGRTLADTIPTYGQCGGEGFTSTGDCASGSYCQSENAYYFVFGDSYSTTEFYIQGGYPSASDPIGLPALPGDTTSGGLNWVGLVTSELNTSLVLTYDWAYYGADTSNEIINTGVTTDFIAQVGEFEEYLVPAPSEAEWTADNTLVAVWMGINDVGECFWESSVYATCPIDEVMDTYFGLLEDLYNDGVRDFVLLMIPPFYKAPIFADYTTSELESLIDNIQTYNEALETNLATFKSSYSGVTGQVFNTSDSFWTVIDDPTAYGAADATCENTDGTSCVWYDDYHPGQAIQKLVAEALVDAVGSSYF</sequence>
<dbReference type="GO" id="GO:0005576">
    <property type="term" value="C:extracellular region"/>
    <property type="evidence" value="ECO:0007669"/>
    <property type="project" value="InterPro"/>
</dbReference>
<accession>A0A9P4Y172</accession>
<gene>
    <name evidence="3" type="ORF">M406DRAFT_70807</name>
</gene>
<dbReference type="Pfam" id="PF00657">
    <property type="entry name" value="Lipase_GDSL"/>
    <property type="match status" value="1"/>
</dbReference>
<feature type="signal peptide" evidence="2">
    <location>
        <begin position="1"/>
        <end position="22"/>
    </location>
</feature>
<evidence type="ECO:0000313" key="4">
    <source>
        <dbReference type="Proteomes" id="UP000803844"/>
    </source>
</evidence>
<proteinExistence type="predicted"/>
<keyword evidence="1" id="KW-0378">Hydrolase</keyword>
<dbReference type="InterPro" id="IPR051058">
    <property type="entry name" value="GDSL_Est/Lipase"/>
</dbReference>
<feature type="chain" id="PRO_5040209048" evidence="2">
    <location>
        <begin position="23"/>
        <end position="322"/>
    </location>
</feature>
<dbReference type="InterPro" id="IPR001087">
    <property type="entry name" value="GDSL"/>
</dbReference>
<organism evidence="3 4">
    <name type="scientific">Cryphonectria parasitica (strain ATCC 38755 / EP155)</name>
    <dbReference type="NCBI Taxonomy" id="660469"/>
    <lineage>
        <taxon>Eukaryota</taxon>
        <taxon>Fungi</taxon>
        <taxon>Dikarya</taxon>
        <taxon>Ascomycota</taxon>
        <taxon>Pezizomycotina</taxon>
        <taxon>Sordariomycetes</taxon>
        <taxon>Sordariomycetidae</taxon>
        <taxon>Diaporthales</taxon>
        <taxon>Cryphonectriaceae</taxon>
        <taxon>Cryphonectria-Endothia species complex</taxon>
        <taxon>Cryphonectria</taxon>
    </lineage>
</organism>
<evidence type="ECO:0000256" key="2">
    <source>
        <dbReference type="SAM" id="SignalP"/>
    </source>
</evidence>
<dbReference type="CDD" id="cd01846">
    <property type="entry name" value="fatty_acyltransferase_like"/>
    <property type="match status" value="1"/>
</dbReference>
<dbReference type="GO" id="GO:0005975">
    <property type="term" value="P:carbohydrate metabolic process"/>
    <property type="evidence" value="ECO:0007669"/>
    <property type="project" value="InterPro"/>
</dbReference>
<dbReference type="Proteomes" id="UP000803844">
    <property type="component" value="Unassembled WGS sequence"/>
</dbReference>
<dbReference type="PANTHER" id="PTHR45648">
    <property type="entry name" value="GDSL LIPASE/ACYLHYDROLASE FAMILY PROTEIN (AFU_ORTHOLOGUE AFUA_4G14700)"/>
    <property type="match status" value="1"/>
</dbReference>
<dbReference type="InterPro" id="IPR035971">
    <property type="entry name" value="CBD_sf"/>
</dbReference>